<dbReference type="InterPro" id="IPR052158">
    <property type="entry name" value="INH-QAR"/>
</dbReference>
<reference evidence="2" key="3">
    <citation type="submission" date="2015-02" db="UniProtKB">
        <authorList>
            <consortium name="EnsemblProtists"/>
        </authorList>
    </citation>
    <scope>IDENTIFICATION</scope>
    <source>
        <strain evidence="2">DAOM BR144</strain>
    </source>
</reference>
<dbReference type="EMBL" id="GL376614">
    <property type="status" value="NOT_ANNOTATED_CDS"/>
    <property type="molecule type" value="Genomic_DNA"/>
</dbReference>
<accession>K3X968</accession>
<proteinExistence type="predicted"/>
<dbReference type="EnsemblProtists" id="PYU1_T013767">
    <property type="protein sequence ID" value="PYU1_T013767"/>
    <property type="gene ID" value="PYU1_G013738"/>
</dbReference>
<dbReference type="Pfam" id="PF01965">
    <property type="entry name" value="DJ-1_PfpI"/>
    <property type="match status" value="1"/>
</dbReference>
<dbReference type="PANTHER" id="PTHR43130">
    <property type="entry name" value="ARAC-FAMILY TRANSCRIPTIONAL REGULATOR"/>
    <property type="match status" value="1"/>
</dbReference>
<evidence type="ECO:0000313" key="3">
    <source>
        <dbReference type="Proteomes" id="UP000019132"/>
    </source>
</evidence>
<evidence type="ECO:0000313" key="2">
    <source>
        <dbReference type="EnsemblProtists" id="PYU1_T013767"/>
    </source>
</evidence>
<protein>
    <recommendedName>
        <fullName evidence="1">DJ-1/PfpI domain-containing protein</fullName>
    </recommendedName>
</protein>
<dbReference type="InterPro" id="IPR002818">
    <property type="entry name" value="DJ-1/PfpI"/>
</dbReference>
<keyword evidence="3" id="KW-1185">Reference proteome</keyword>
<dbReference type="CDD" id="cd03139">
    <property type="entry name" value="GATase1_PfpI_2"/>
    <property type="match status" value="1"/>
</dbReference>
<dbReference type="Gene3D" id="3.40.50.880">
    <property type="match status" value="1"/>
</dbReference>
<name>K3X968_GLOUD</name>
<dbReference type="AlphaFoldDB" id="K3X968"/>
<feature type="domain" description="DJ-1/PfpI" evidence="1">
    <location>
        <begin position="13"/>
        <end position="183"/>
    </location>
</feature>
<dbReference type="PANTHER" id="PTHR43130:SF15">
    <property type="entry name" value="THIJ_PFPI FAMILY PROTEIN (AFU_ORTHOLOGUE AFUA_5G14240)"/>
    <property type="match status" value="1"/>
</dbReference>
<reference evidence="3" key="1">
    <citation type="journal article" date="2010" name="Genome Biol.">
        <title>Genome sequence of the necrotrophic plant pathogen Pythium ultimum reveals original pathogenicity mechanisms and effector repertoire.</title>
        <authorList>
            <person name="Levesque C.A."/>
            <person name="Brouwer H."/>
            <person name="Cano L."/>
            <person name="Hamilton J.P."/>
            <person name="Holt C."/>
            <person name="Huitema E."/>
            <person name="Raffaele S."/>
            <person name="Robideau G.P."/>
            <person name="Thines M."/>
            <person name="Win J."/>
            <person name="Zerillo M.M."/>
            <person name="Beakes G.W."/>
            <person name="Boore J.L."/>
            <person name="Busam D."/>
            <person name="Dumas B."/>
            <person name="Ferriera S."/>
            <person name="Fuerstenberg S.I."/>
            <person name="Gachon C.M."/>
            <person name="Gaulin E."/>
            <person name="Govers F."/>
            <person name="Grenville-Briggs L."/>
            <person name="Horner N."/>
            <person name="Hostetler J."/>
            <person name="Jiang R.H."/>
            <person name="Johnson J."/>
            <person name="Krajaejun T."/>
            <person name="Lin H."/>
            <person name="Meijer H.J."/>
            <person name="Moore B."/>
            <person name="Morris P."/>
            <person name="Phuntmart V."/>
            <person name="Puiu D."/>
            <person name="Shetty J."/>
            <person name="Stajich J.E."/>
            <person name="Tripathy S."/>
            <person name="Wawra S."/>
            <person name="van West P."/>
            <person name="Whitty B.R."/>
            <person name="Coutinho P.M."/>
            <person name="Henrissat B."/>
            <person name="Martin F."/>
            <person name="Thomas P.D."/>
            <person name="Tyler B.M."/>
            <person name="De Vries R.P."/>
            <person name="Kamoun S."/>
            <person name="Yandell M."/>
            <person name="Tisserat N."/>
            <person name="Buell C.R."/>
        </authorList>
    </citation>
    <scope>NUCLEOTIDE SEQUENCE</scope>
    <source>
        <strain evidence="3">DAOM:BR144</strain>
    </source>
</reference>
<dbReference type="SUPFAM" id="SSF52317">
    <property type="entry name" value="Class I glutamine amidotransferase-like"/>
    <property type="match status" value="1"/>
</dbReference>
<organism evidence="2 3">
    <name type="scientific">Globisporangium ultimum (strain ATCC 200006 / CBS 805.95 / DAOM BR144)</name>
    <name type="common">Pythium ultimum</name>
    <dbReference type="NCBI Taxonomy" id="431595"/>
    <lineage>
        <taxon>Eukaryota</taxon>
        <taxon>Sar</taxon>
        <taxon>Stramenopiles</taxon>
        <taxon>Oomycota</taxon>
        <taxon>Peronosporomycetes</taxon>
        <taxon>Pythiales</taxon>
        <taxon>Pythiaceae</taxon>
        <taxon>Globisporangium</taxon>
    </lineage>
</organism>
<dbReference type="InterPro" id="IPR029062">
    <property type="entry name" value="Class_I_gatase-like"/>
</dbReference>
<reference evidence="3" key="2">
    <citation type="submission" date="2010-04" db="EMBL/GenBank/DDBJ databases">
        <authorList>
            <person name="Buell R."/>
            <person name="Hamilton J."/>
            <person name="Hostetler J."/>
        </authorList>
    </citation>
    <scope>NUCLEOTIDE SEQUENCE [LARGE SCALE GENOMIC DNA]</scope>
    <source>
        <strain evidence="3">DAOM:BR144</strain>
    </source>
</reference>
<dbReference type="VEuPathDB" id="FungiDB:PYU1_G013738"/>
<sequence>MANAHYKPLQIGVIVFEAVMQLDFIGVTSYLEILPAIANVPVQFHTISLAQGNLLSSGGPVSGVPLYASVGYQDAPQSFDIFLIPGGRGRINLVKDQGILDYIRTAAEQSTHVLTVCTGSGILARTGFLDGKNATTNKLTYDEIVGASPSVNWIRKARWVVDGKIWTSSGVSAGMDMAYAYIAQHYGSETADKMARYIETVPNKDPSNDPFA</sequence>
<dbReference type="Proteomes" id="UP000019132">
    <property type="component" value="Unassembled WGS sequence"/>
</dbReference>
<dbReference type="eggNOG" id="ENOG502S3AM">
    <property type="taxonomic scope" value="Eukaryota"/>
</dbReference>
<dbReference type="HOGENOM" id="CLU_000445_44_8_1"/>
<evidence type="ECO:0000259" key="1">
    <source>
        <dbReference type="Pfam" id="PF01965"/>
    </source>
</evidence>
<dbReference type="OMA" id="DMIGPYE"/>
<dbReference type="STRING" id="431595.K3X968"/>
<dbReference type="InParanoid" id="K3X968"/>